<name>A0A8S1T8H7_9CILI</name>
<dbReference type="GO" id="GO:0032543">
    <property type="term" value="P:mitochondrial translation"/>
    <property type="evidence" value="ECO:0007669"/>
    <property type="project" value="TreeGrafter"/>
</dbReference>
<dbReference type="AlphaFoldDB" id="A0A8S1T8H7"/>
<dbReference type="GO" id="GO:0005739">
    <property type="term" value="C:mitochondrion"/>
    <property type="evidence" value="ECO:0007669"/>
    <property type="project" value="TreeGrafter"/>
</dbReference>
<evidence type="ECO:0000313" key="4">
    <source>
        <dbReference type="EMBL" id="CAD8147374.1"/>
    </source>
</evidence>
<organism evidence="4 5">
    <name type="scientific">Paramecium pentaurelia</name>
    <dbReference type="NCBI Taxonomy" id="43138"/>
    <lineage>
        <taxon>Eukaryota</taxon>
        <taxon>Sar</taxon>
        <taxon>Alveolata</taxon>
        <taxon>Ciliophora</taxon>
        <taxon>Intramacronucleata</taxon>
        <taxon>Oligohymenophorea</taxon>
        <taxon>Peniculida</taxon>
        <taxon>Parameciidae</taxon>
        <taxon>Paramecium</taxon>
    </lineage>
</organism>
<dbReference type="EMBL" id="CAJJDO010000016">
    <property type="protein sequence ID" value="CAD8147374.1"/>
    <property type="molecule type" value="Genomic_DNA"/>
</dbReference>
<comment type="caution">
    <text evidence="4">The sequence shown here is derived from an EMBL/GenBank/DDBJ whole genome shotgun (WGS) entry which is preliminary data.</text>
</comment>
<gene>
    <name evidence="4" type="ORF">PPENT_87.1.T0160346</name>
</gene>
<dbReference type="Pfam" id="PF03193">
    <property type="entry name" value="RsgA_GTPase"/>
    <property type="match status" value="1"/>
</dbReference>
<keyword evidence="1" id="KW-0547">Nucleotide-binding</keyword>
<dbReference type="PANTHER" id="PTHR45782">
    <property type="entry name" value="MITOCHONDRIAL RIBOSOME-ASSOCIATED GTPASE 1"/>
    <property type="match status" value="1"/>
</dbReference>
<dbReference type="CDD" id="cd01856">
    <property type="entry name" value="YlqF"/>
    <property type="match status" value="1"/>
</dbReference>
<evidence type="ECO:0000256" key="2">
    <source>
        <dbReference type="ARBA" id="ARBA00023134"/>
    </source>
</evidence>
<dbReference type="PANTHER" id="PTHR45782:SF4">
    <property type="entry name" value="MITOCHONDRIAL RIBOSOME-ASSOCIATED GTPASE 1"/>
    <property type="match status" value="1"/>
</dbReference>
<keyword evidence="2" id="KW-0342">GTP-binding</keyword>
<dbReference type="InterPro" id="IPR021258">
    <property type="entry name" value="Epiplasmin"/>
</dbReference>
<evidence type="ECO:0000259" key="3">
    <source>
        <dbReference type="Pfam" id="PF03193"/>
    </source>
</evidence>
<evidence type="ECO:0000256" key="1">
    <source>
        <dbReference type="ARBA" id="ARBA00022741"/>
    </source>
</evidence>
<dbReference type="Proteomes" id="UP000689195">
    <property type="component" value="Unassembled WGS sequence"/>
</dbReference>
<reference evidence="4" key="1">
    <citation type="submission" date="2021-01" db="EMBL/GenBank/DDBJ databases">
        <authorList>
            <consortium name="Genoscope - CEA"/>
            <person name="William W."/>
        </authorList>
    </citation>
    <scope>NUCLEOTIDE SEQUENCE</scope>
</reference>
<proteinExistence type="predicted"/>
<dbReference type="Pfam" id="PF10992">
    <property type="entry name" value="Epiplasmin"/>
    <property type="match status" value="1"/>
</dbReference>
<keyword evidence="5" id="KW-1185">Reference proteome</keyword>
<protein>
    <recommendedName>
        <fullName evidence="3">EngC GTPase domain-containing protein</fullName>
    </recommendedName>
</protein>
<feature type="domain" description="EngC GTPase" evidence="3">
    <location>
        <begin position="53"/>
        <end position="184"/>
    </location>
</feature>
<dbReference type="GO" id="GO:0003924">
    <property type="term" value="F:GTPase activity"/>
    <property type="evidence" value="ECO:0007669"/>
    <property type="project" value="InterPro"/>
</dbReference>
<sequence>MNNSDKISWYPGHMKRAMEHLEKRIQDVQLFLELRDARVPFSSKNYHFDNLMQAHNKEKIIIFNKFDLCNQDITNKIIEKYKRVGIQCIATSARERLNLRELIMMTNTYKSAKFATVGMWLMICGMPNVGKSTIINQLRQTTPKLNKRKAIAKSTASPCTTKNVAGIKICDEPLAYLVDSPGVMIPNITEEEQGLKLGLVGCIKDKVVTKERMLDYLVREMNQQQMEKYYKIYGLNERPKTGGQYMLAVRERYNHYNYETTIDFILNGFRIGKLGNITLDSEINPKIKCIQINLFQMSFYPGFYPSYTQPLAASFAAPLAYPQASIVRPVATTPIYTSPAPIYTAPAPVVTQSVVQPVVQSVVQPVVAAQPTIKGESRVEYREYQRPVVEYETETIEVKKPVTKYVTDYYPVEYQTDYIPRTVYETQTEYVPVQKTVPRVEYEAVERQVQRVPAAPVQYAPAPLSYSVVQPVQQVVTQPVASYTTPLTYSTVRPAYYGGYPYYY</sequence>
<accession>A0A8S1T8H7</accession>
<dbReference type="GO" id="GO:0005525">
    <property type="term" value="F:GTP binding"/>
    <property type="evidence" value="ECO:0007669"/>
    <property type="project" value="UniProtKB-KW"/>
</dbReference>
<dbReference type="InterPro" id="IPR010914">
    <property type="entry name" value="RsgA_GTPase_dom"/>
</dbReference>
<dbReference type="OrthoDB" id="269151at2759"/>
<evidence type="ECO:0000313" key="5">
    <source>
        <dbReference type="Proteomes" id="UP000689195"/>
    </source>
</evidence>